<name>A7AQB0_BABBO</name>
<feature type="transmembrane region" description="Helical" evidence="1">
    <location>
        <begin position="222"/>
        <end position="243"/>
    </location>
</feature>
<comment type="caution">
    <text evidence="2">The sequence shown here is derived from an EMBL/GenBank/DDBJ whole genome shotgun (WGS) entry which is preliminary data.</text>
</comment>
<evidence type="ECO:0000256" key="1">
    <source>
        <dbReference type="SAM" id="Phobius"/>
    </source>
</evidence>
<feature type="transmembrane region" description="Helical" evidence="1">
    <location>
        <begin position="318"/>
        <end position="339"/>
    </location>
</feature>
<dbReference type="VEuPathDB" id="PiroplasmaDB:BBOV_III011920"/>
<feature type="transmembrane region" description="Helical" evidence="1">
    <location>
        <begin position="359"/>
        <end position="377"/>
    </location>
</feature>
<dbReference type="Proteomes" id="UP000002173">
    <property type="component" value="Unassembled WGS sequence"/>
</dbReference>
<feature type="transmembrane region" description="Helical" evidence="1">
    <location>
        <begin position="149"/>
        <end position="171"/>
    </location>
</feature>
<feature type="transmembrane region" description="Helical" evidence="1">
    <location>
        <begin position="255"/>
        <end position="277"/>
    </location>
</feature>
<gene>
    <name evidence="2" type="ORF">BBOV_III011920</name>
</gene>
<dbReference type="GeneID" id="5480572"/>
<dbReference type="EMBL" id="AAXT01000001">
    <property type="protein sequence ID" value="EDO08744.1"/>
    <property type="molecule type" value="Genomic_DNA"/>
</dbReference>
<feature type="transmembrane region" description="Helical" evidence="1">
    <location>
        <begin position="105"/>
        <end position="129"/>
    </location>
</feature>
<dbReference type="AlphaFoldDB" id="A7AQB0"/>
<keyword evidence="1" id="KW-0812">Transmembrane</keyword>
<proteinExistence type="predicted"/>
<feature type="transmembrane region" description="Helical" evidence="1">
    <location>
        <begin position="183"/>
        <end position="202"/>
    </location>
</feature>
<accession>A7AQB0</accession>
<dbReference type="InParanoid" id="A7AQB0"/>
<organism evidence="2 3">
    <name type="scientific">Babesia bovis</name>
    <dbReference type="NCBI Taxonomy" id="5865"/>
    <lineage>
        <taxon>Eukaryota</taxon>
        <taxon>Sar</taxon>
        <taxon>Alveolata</taxon>
        <taxon>Apicomplexa</taxon>
        <taxon>Aconoidasida</taxon>
        <taxon>Piroplasmida</taxon>
        <taxon>Babesiidae</taxon>
        <taxon>Babesia</taxon>
    </lineage>
</organism>
<keyword evidence="1" id="KW-1133">Transmembrane helix</keyword>
<feature type="transmembrane region" description="Helical" evidence="1">
    <location>
        <begin position="74"/>
        <end position="93"/>
    </location>
</feature>
<evidence type="ECO:0000313" key="3">
    <source>
        <dbReference type="Proteomes" id="UP000002173"/>
    </source>
</evidence>
<sequence>MPGIRAGIGPYSDEAAPKVADSVRYLMPIAKLLFILVAILGFGFCMAMLLIATVEAIEIKALSPNEGKLKNADMTALSIAIVLSHLALHFLGYRCRFMKLHWTSWDSALFILGFAVVISAFFAVFIVVMPDNGINIVQDKDKHFRAYGAMGFTGLELLAMFGFIICAMKTHCFGGCMTLNKKVFYTFAFIYMLVFAAHAYTLKELKDNNGDYGKDNKTWHHHRFMAAVNYIFVIGLCISAYQVNLCCMSFTMCDAVFIFLTGTVIGILITTCLSMFPEITQQQWTLVGLIAMLYILTVALFLYIHAKRPLCRYYNPDVITFGIFALLFLLLVSTLIALGAKHHQHISAIKAELQSIAPIAIFVYGFVAFVIMLVFGFKGNAIKVMKAFAKQVRDQRLLSNARMLDTEDLYDTGVETPGSECNLRGPESSGGVFRDSWLHPTN</sequence>
<feature type="transmembrane region" description="Helical" evidence="1">
    <location>
        <begin position="283"/>
        <end position="306"/>
    </location>
</feature>
<feature type="transmembrane region" description="Helical" evidence="1">
    <location>
        <begin position="32"/>
        <end position="54"/>
    </location>
</feature>
<evidence type="ECO:0000313" key="2">
    <source>
        <dbReference type="EMBL" id="EDO08744.1"/>
    </source>
</evidence>
<keyword evidence="1" id="KW-0472">Membrane</keyword>
<keyword evidence="3" id="KW-1185">Reference proteome</keyword>
<reference evidence="3" key="2">
    <citation type="journal article" date="2020" name="Data Brief">
        <title>Transcriptome dataset of Babesia bovis life stages within vertebrate and invertebrate hosts.</title>
        <authorList>
            <person name="Ueti M.W."/>
            <person name="Johnson W.C."/>
            <person name="Kappmeyer L.S."/>
            <person name="Herndon D.R."/>
            <person name="Mousel M.R."/>
            <person name="Reif K.E."/>
            <person name="Taus N.S."/>
            <person name="Ifeonu O.O."/>
            <person name="Silva J.C."/>
            <person name="Suarez C.E."/>
            <person name="Brayton K.A."/>
        </authorList>
    </citation>
    <scope>NUCLEOTIDE SEQUENCE [LARGE SCALE GENOMIC DNA]</scope>
</reference>
<dbReference type="KEGG" id="bbo:BBOV_III011920"/>
<reference evidence="3" key="3">
    <citation type="journal article" date="2021" name="Int. J. Parasitol.">
        <title>Comparative analysis of gene expression between Babesia bovis blood stages and kinetes allowed by improved genome annotation.</title>
        <authorList>
            <person name="Ueti M.W."/>
            <person name="Johnson W.C."/>
            <person name="Kappmeyer L.S."/>
            <person name="Herndon D.R."/>
            <person name="Mousel M.R."/>
            <person name="Reif K.E."/>
            <person name="Taus N.S."/>
            <person name="Ifeonu O.O."/>
            <person name="Silva J.C."/>
            <person name="Suarez C.E."/>
            <person name="Brayton K.A."/>
        </authorList>
    </citation>
    <scope>NUCLEOTIDE SEQUENCE [LARGE SCALE GENOMIC DNA]</scope>
</reference>
<dbReference type="RefSeq" id="XP_001612312.1">
    <property type="nucleotide sequence ID" value="XM_001612262.1"/>
</dbReference>
<protein>
    <submittedName>
        <fullName evidence="2">Membrane protein, putative</fullName>
    </submittedName>
</protein>
<reference evidence="2 3" key="1">
    <citation type="journal article" date="2007" name="PLoS Pathog.">
        <title>Genome sequence of Babesia bovis and comparative analysis of apicomplexan hemoprotozoa.</title>
        <authorList>
            <person name="Brayton K.A."/>
            <person name="Lau A.O.T."/>
            <person name="Herndon D.R."/>
            <person name="Hannick L."/>
            <person name="Kappmeyer L.S."/>
            <person name="Berens S.J."/>
            <person name="Bidwell S.L."/>
            <person name="Brown W.C."/>
            <person name="Crabtree J."/>
            <person name="Fadrosh D."/>
            <person name="Feldblum T."/>
            <person name="Forberger H.A."/>
            <person name="Haas B.J."/>
            <person name="Howell J.M."/>
            <person name="Khouri H."/>
            <person name="Koo H."/>
            <person name="Mann D.J."/>
            <person name="Norimine J."/>
            <person name="Paulsen I.T."/>
            <person name="Radune D."/>
            <person name="Ren Q."/>
            <person name="Smith R.K. Jr."/>
            <person name="Suarez C.E."/>
            <person name="White O."/>
            <person name="Wortman J.R."/>
            <person name="Knowles D.P. Jr."/>
            <person name="McElwain T.F."/>
            <person name="Nene V.M."/>
        </authorList>
    </citation>
    <scope>NUCLEOTIDE SEQUENCE [LARGE SCALE GENOMIC DNA]</scope>
    <source>
        <strain evidence="2">T2Bo</strain>
    </source>
</reference>